<protein>
    <recommendedName>
        <fullName evidence="2">Protein kinase domain-containing protein</fullName>
    </recommendedName>
</protein>
<dbReference type="STRING" id="3068.D8TZM2"/>
<dbReference type="InterPro" id="IPR040976">
    <property type="entry name" value="Pkinase_fungal"/>
</dbReference>
<feature type="domain" description="Protein kinase" evidence="2">
    <location>
        <begin position="281"/>
        <end position="516"/>
    </location>
</feature>
<gene>
    <name evidence="3" type="ORF">VOLCADRAFT_105255</name>
</gene>
<feature type="signal peptide" evidence="1">
    <location>
        <begin position="1"/>
        <end position="24"/>
    </location>
</feature>
<dbReference type="GO" id="GO:0005524">
    <property type="term" value="F:ATP binding"/>
    <property type="evidence" value="ECO:0007669"/>
    <property type="project" value="InterPro"/>
</dbReference>
<dbReference type="eggNOG" id="ENOG502SMYV">
    <property type="taxonomic scope" value="Eukaryota"/>
</dbReference>
<sequence>MITLDLCVCVCVTWLGGVVEFGASAKYETDTSYRYIREMLPSLPSRLSLGSVQAATDLKSFLEGPLARKLPVHKRLGIIQQNADIMDYINLDEDAVKTAHALSTIVELALIGGSAGGTSEYKTAFQVALVVDMPLELAACALNLNVSQDRNVMDTSGATVRQKRPDYVCWLNNALLFKGEDKASASGMPVAIEELSDKMARTWKPELLPGVSMPCMIAYAAAGTMLQFFSIRNSGKVEVSPISSLYDLSTPLGRIRALHCTFNIVRLLASYAPHSPKIPVALGSKLQSKGPRGELLRTVRFFEDFVQKRVYDFEERHSGVNDFSLLKELYTNAALVQCPNLVRLHSSNDMDAIHLDGQTLVLHLVPHGVPQYGPPGDEASLKQAIRDVLTGIESLHAAGFVHRDIHWGNVIMVPGSAPNMADRFILMDLEHAGRADSSQDCRQSPFPLATWPEFNPILDSVDGRYTRASDLCLVSHCLLAYLPFELSASGVAFKRALSNRELDARGALAHEWLAGV</sequence>
<reference evidence="3 4" key="1">
    <citation type="journal article" date="2010" name="Science">
        <title>Genomic analysis of organismal complexity in the multicellular green alga Volvox carteri.</title>
        <authorList>
            <person name="Prochnik S.E."/>
            <person name="Umen J."/>
            <person name="Nedelcu A.M."/>
            <person name="Hallmann A."/>
            <person name="Miller S.M."/>
            <person name="Nishii I."/>
            <person name="Ferris P."/>
            <person name="Kuo A."/>
            <person name="Mitros T."/>
            <person name="Fritz-Laylin L.K."/>
            <person name="Hellsten U."/>
            <person name="Chapman J."/>
            <person name="Simakov O."/>
            <person name="Rensing S.A."/>
            <person name="Terry A."/>
            <person name="Pangilinan J."/>
            <person name="Kapitonov V."/>
            <person name="Jurka J."/>
            <person name="Salamov A."/>
            <person name="Shapiro H."/>
            <person name="Schmutz J."/>
            <person name="Grimwood J."/>
            <person name="Lindquist E."/>
            <person name="Lucas S."/>
            <person name="Grigoriev I.V."/>
            <person name="Schmitt R."/>
            <person name="Kirk D."/>
            <person name="Rokhsar D.S."/>
        </authorList>
    </citation>
    <scope>NUCLEOTIDE SEQUENCE [LARGE SCALE GENOMIC DNA]</scope>
    <source>
        <strain evidence="4">f. Nagariensis / Eve</strain>
    </source>
</reference>
<dbReference type="InterPro" id="IPR000719">
    <property type="entry name" value="Prot_kinase_dom"/>
</dbReference>
<dbReference type="SUPFAM" id="SSF56112">
    <property type="entry name" value="Protein kinase-like (PK-like)"/>
    <property type="match status" value="1"/>
</dbReference>
<dbReference type="Gene3D" id="1.10.510.10">
    <property type="entry name" value="Transferase(Phosphotransferase) domain 1"/>
    <property type="match status" value="1"/>
</dbReference>
<dbReference type="PROSITE" id="PS50011">
    <property type="entry name" value="PROTEIN_KINASE_DOM"/>
    <property type="match status" value="1"/>
</dbReference>
<proteinExistence type="predicted"/>
<dbReference type="SMART" id="SM00220">
    <property type="entry name" value="S_TKc"/>
    <property type="match status" value="1"/>
</dbReference>
<dbReference type="GO" id="GO:0004672">
    <property type="term" value="F:protein kinase activity"/>
    <property type="evidence" value="ECO:0007669"/>
    <property type="project" value="InterPro"/>
</dbReference>
<dbReference type="InterPro" id="IPR011009">
    <property type="entry name" value="Kinase-like_dom_sf"/>
</dbReference>
<accession>D8TZM2</accession>
<organism evidence="4">
    <name type="scientific">Volvox carteri f. nagariensis</name>
    <dbReference type="NCBI Taxonomy" id="3068"/>
    <lineage>
        <taxon>Eukaryota</taxon>
        <taxon>Viridiplantae</taxon>
        <taxon>Chlorophyta</taxon>
        <taxon>core chlorophytes</taxon>
        <taxon>Chlorophyceae</taxon>
        <taxon>CS clade</taxon>
        <taxon>Chlamydomonadales</taxon>
        <taxon>Volvocaceae</taxon>
        <taxon>Volvox</taxon>
    </lineage>
</organism>
<dbReference type="KEGG" id="vcn:VOLCADRAFT_105255"/>
<keyword evidence="1" id="KW-0732">Signal</keyword>
<evidence type="ECO:0000313" key="3">
    <source>
        <dbReference type="EMBL" id="EFJ46951.1"/>
    </source>
</evidence>
<dbReference type="GeneID" id="9616016"/>
<keyword evidence="4" id="KW-1185">Reference proteome</keyword>
<dbReference type="Pfam" id="PF17667">
    <property type="entry name" value="Pkinase_fungal"/>
    <property type="match status" value="1"/>
</dbReference>
<evidence type="ECO:0000256" key="1">
    <source>
        <dbReference type="SAM" id="SignalP"/>
    </source>
</evidence>
<dbReference type="RefSeq" id="XP_002951846.1">
    <property type="nucleotide sequence ID" value="XM_002951800.1"/>
</dbReference>
<name>D8TZM2_VOLCA</name>
<dbReference type="AlphaFoldDB" id="D8TZM2"/>
<evidence type="ECO:0000259" key="2">
    <source>
        <dbReference type="PROSITE" id="PS50011"/>
    </source>
</evidence>
<feature type="chain" id="PRO_5003124046" description="Protein kinase domain-containing protein" evidence="1">
    <location>
        <begin position="25"/>
        <end position="516"/>
    </location>
</feature>
<dbReference type="Proteomes" id="UP000001058">
    <property type="component" value="Unassembled WGS sequence"/>
</dbReference>
<dbReference type="OrthoDB" id="2436248at2759"/>
<evidence type="ECO:0000313" key="4">
    <source>
        <dbReference type="Proteomes" id="UP000001058"/>
    </source>
</evidence>
<dbReference type="EMBL" id="GL378347">
    <property type="protein sequence ID" value="EFJ46951.1"/>
    <property type="molecule type" value="Genomic_DNA"/>
</dbReference>
<dbReference type="InParanoid" id="D8TZM2"/>